<dbReference type="InterPro" id="IPR056234">
    <property type="entry name" value="RRM_NFXL1"/>
</dbReference>
<name>A0A8B8LP81_ABRPR</name>
<reference evidence="15" key="2">
    <citation type="submission" date="2025-08" db="UniProtKB">
        <authorList>
            <consortium name="RefSeq"/>
        </authorList>
    </citation>
    <scope>IDENTIFICATION</scope>
    <source>
        <tissue evidence="15">Young leaves</tissue>
    </source>
</reference>
<dbReference type="InterPro" id="IPR001841">
    <property type="entry name" value="Znf_RING"/>
</dbReference>
<dbReference type="AlphaFoldDB" id="A0A8B8LP81"/>
<evidence type="ECO:0000256" key="3">
    <source>
        <dbReference type="ARBA" id="ARBA00022723"/>
    </source>
</evidence>
<dbReference type="Pfam" id="PF01422">
    <property type="entry name" value="zf-NF-X1"/>
    <property type="match status" value="7"/>
</dbReference>
<feature type="region of interest" description="Disordered" evidence="11">
    <location>
        <begin position="1"/>
        <end position="31"/>
    </location>
</feature>
<comment type="similarity">
    <text evidence="2">Belongs to the NFX1 family.</text>
</comment>
<feature type="region of interest" description="Disordered" evidence="11">
    <location>
        <begin position="46"/>
        <end position="93"/>
    </location>
</feature>
<accession>A0A8B8LP81</accession>
<keyword evidence="14" id="KW-1185">Reference proteome</keyword>
<evidence type="ECO:0000256" key="5">
    <source>
        <dbReference type="ARBA" id="ARBA00022771"/>
    </source>
</evidence>
<evidence type="ECO:0000259" key="13">
    <source>
        <dbReference type="PROSITE" id="PS50089"/>
    </source>
</evidence>
<feature type="domain" description="PHD-type" evidence="12">
    <location>
        <begin position="114"/>
        <end position="175"/>
    </location>
</feature>
<keyword evidence="9" id="KW-0539">Nucleus</keyword>
<keyword evidence="8" id="KW-0804">Transcription</keyword>
<evidence type="ECO:0000256" key="1">
    <source>
        <dbReference type="ARBA" id="ARBA00004123"/>
    </source>
</evidence>
<dbReference type="InterPro" id="IPR000967">
    <property type="entry name" value="Znf_NFX1"/>
</dbReference>
<proteinExistence type="inferred from homology"/>
<keyword evidence="6" id="KW-0862">Zinc</keyword>
<dbReference type="CDD" id="cd06008">
    <property type="entry name" value="NF-X1-zinc-finger"/>
    <property type="match status" value="6"/>
</dbReference>
<keyword evidence="4" id="KW-0677">Repeat</keyword>
<keyword evidence="3" id="KW-0479">Metal-binding</keyword>
<evidence type="ECO:0000313" key="14">
    <source>
        <dbReference type="Proteomes" id="UP000694853"/>
    </source>
</evidence>
<dbReference type="OrthoDB" id="6512771at2759"/>
<evidence type="ECO:0000256" key="9">
    <source>
        <dbReference type="ARBA" id="ARBA00023242"/>
    </source>
</evidence>
<sequence>MSLQHRRARRDWLRVPSQGATRQEWVPRGSAASTTVLQPSNLHLNHNANVDASSSNHGVAVASRVTPHRSNHGNHSMERDKGRSENHEGKGLEFRDSSLPQLVQEIQEKLMKGTVECMICYDMVRRSAPVWSCSSCYSIFHLNCIKKWARTPTSVDLSAEKNQGFNWRCPGCQSVQLMSSKEIRYLCFCGKRIDPPSDLYLTPHSCGEPCGKSLERKLLVAEGNKDDLCPHVCVLQCHPGPCPHCKAFAPPRLCPCGKKMVTTRCSDLQSVLTCGQCCDMLLECGRHHCEHICHVGPCDPCQVLVNASCFCSKMMEVIPCGDMAVKGEIEAEDGVFSCGSNCGKKLSCGNHICSEICHPGSCGECAFLPSQVKTCCCGKKRLENERWSCLDSVPTCSQVCGKLLCCGMHHCKEPCHVGECPPCLVLVSQKCRCGSTSRNVECYKTIMESGKFTCEKPCGRKKNCGRHRCSERCCPLSNSNNSFNGDWNPHFCSMPCGKKLRCGQHMCESLCHTGHCPPCLETIFTDLTCACGRTSIPPPLPCGTPLPSCQLPCSVPQPCGHSGSHSCHFGDCPPCSVPVAKECIGGHVVLRNIPCGSKDIRCNNPCGKTRQCGLHACGRICHPPPCDNLSGVVQGFLAPCGQTCRAPRTSCQHMCMAPCHPSSPCPNTRCEFPVMITCSCGRITTNVPCDAGGSNNNYTVDAIHEVSIIQKLPVPLHPVDANGQKVPLGQRKLMCDDECAKLERKRVIADAFDITASSLDSLHFGDNSANELLFDFIRRDLKWVLAVEERCKILVLGKSRGTTHGLKFHVFCPMPKDKRDAVRLIAERWKLAVKSAGWEPKRFIVISVTPKSKAPSHVIGVQGTTTLNAPLPPTFDPLVDMDPQLVVSFPDLPSDADIRALVLRFGGECELVWLNDKNALAVFHDPARAATAMRRLDHGTVYQGAVLFAPDVGTSATSSVTNAWGGALLALKVNPSKKAMVQDSSWKGDSQGDEEWSSGSANLLPSVRKKEAPIIGSLNRWNVLDQE</sequence>
<gene>
    <name evidence="15" type="primary">LOC113867225</name>
</gene>
<dbReference type="InterPro" id="IPR019787">
    <property type="entry name" value="Znf_PHD-finger"/>
</dbReference>
<dbReference type="SUPFAM" id="SSF57850">
    <property type="entry name" value="RING/U-box"/>
    <property type="match status" value="1"/>
</dbReference>
<organism evidence="14 15">
    <name type="scientific">Abrus precatorius</name>
    <name type="common">Indian licorice</name>
    <name type="synonym">Glycine abrus</name>
    <dbReference type="NCBI Taxonomy" id="3816"/>
    <lineage>
        <taxon>Eukaryota</taxon>
        <taxon>Viridiplantae</taxon>
        <taxon>Streptophyta</taxon>
        <taxon>Embryophyta</taxon>
        <taxon>Tracheophyta</taxon>
        <taxon>Spermatophyta</taxon>
        <taxon>Magnoliopsida</taxon>
        <taxon>eudicotyledons</taxon>
        <taxon>Gunneridae</taxon>
        <taxon>Pentapetalae</taxon>
        <taxon>rosids</taxon>
        <taxon>fabids</taxon>
        <taxon>Fabales</taxon>
        <taxon>Fabaceae</taxon>
        <taxon>Papilionoideae</taxon>
        <taxon>50 kb inversion clade</taxon>
        <taxon>NPAAA clade</taxon>
        <taxon>indigoferoid/millettioid clade</taxon>
        <taxon>Abreae</taxon>
        <taxon>Abrus</taxon>
    </lineage>
</organism>
<feature type="compositionally biased region" description="Polar residues" evidence="11">
    <location>
        <begin position="46"/>
        <end position="57"/>
    </location>
</feature>
<dbReference type="PROSITE" id="PS50089">
    <property type="entry name" value="ZF_RING_2"/>
    <property type="match status" value="1"/>
</dbReference>
<evidence type="ECO:0000256" key="8">
    <source>
        <dbReference type="ARBA" id="ARBA00023163"/>
    </source>
</evidence>
<evidence type="ECO:0000313" key="15">
    <source>
        <dbReference type="RefSeq" id="XP_027358186.1"/>
    </source>
</evidence>
<evidence type="ECO:0000259" key="12">
    <source>
        <dbReference type="PROSITE" id="PS50016"/>
    </source>
</evidence>
<evidence type="ECO:0000256" key="11">
    <source>
        <dbReference type="SAM" id="MobiDB-lite"/>
    </source>
</evidence>
<dbReference type="Proteomes" id="UP000694853">
    <property type="component" value="Unplaced"/>
</dbReference>
<dbReference type="KEGG" id="aprc:113867225"/>
<evidence type="ECO:0000256" key="10">
    <source>
        <dbReference type="PROSITE-ProRule" id="PRU00175"/>
    </source>
</evidence>
<keyword evidence="7" id="KW-0805">Transcription regulation</keyword>
<dbReference type="PROSITE" id="PS50016">
    <property type="entry name" value="ZF_PHD_2"/>
    <property type="match status" value="1"/>
</dbReference>
<keyword evidence="5 10" id="KW-0863">Zinc-finger</keyword>
<evidence type="ECO:0000256" key="6">
    <source>
        <dbReference type="ARBA" id="ARBA00022833"/>
    </source>
</evidence>
<feature type="region of interest" description="Disordered" evidence="11">
    <location>
        <begin position="982"/>
        <end position="1002"/>
    </location>
</feature>
<dbReference type="Pfam" id="PF24435">
    <property type="entry name" value="RRM_NFXL1"/>
    <property type="match status" value="1"/>
</dbReference>
<dbReference type="GO" id="GO:0008270">
    <property type="term" value="F:zinc ion binding"/>
    <property type="evidence" value="ECO:0007669"/>
    <property type="project" value="UniProtKB-KW"/>
</dbReference>
<evidence type="ECO:0000256" key="2">
    <source>
        <dbReference type="ARBA" id="ARBA00007269"/>
    </source>
</evidence>
<comment type="subcellular location">
    <subcellularLocation>
        <location evidence="1">Nucleus</location>
    </subcellularLocation>
</comment>
<dbReference type="GO" id="GO:0005634">
    <property type="term" value="C:nucleus"/>
    <property type="evidence" value="ECO:0007669"/>
    <property type="project" value="UniProtKB-SubCell"/>
</dbReference>
<feature type="compositionally biased region" description="Basic and acidic residues" evidence="11">
    <location>
        <begin position="75"/>
        <end position="93"/>
    </location>
</feature>
<dbReference type="GO" id="GO:0000981">
    <property type="term" value="F:DNA-binding transcription factor activity, RNA polymerase II-specific"/>
    <property type="evidence" value="ECO:0007669"/>
    <property type="project" value="TreeGrafter"/>
</dbReference>
<protein>
    <submittedName>
        <fullName evidence="15">NF-X1-type zinc finger protein NFXL1-like</fullName>
    </submittedName>
</protein>
<dbReference type="GeneID" id="113867225"/>
<evidence type="ECO:0000256" key="7">
    <source>
        <dbReference type="ARBA" id="ARBA00023015"/>
    </source>
</evidence>
<feature type="domain" description="RING-type" evidence="13">
    <location>
        <begin position="117"/>
        <end position="173"/>
    </location>
</feature>
<dbReference type="GO" id="GO:0000977">
    <property type="term" value="F:RNA polymerase II transcription regulatory region sequence-specific DNA binding"/>
    <property type="evidence" value="ECO:0007669"/>
    <property type="project" value="TreeGrafter"/>
</dbReference>
<dbReference type="InterPro" id="IPR034078">
    <property type="entry name" value="NFX1_fam"/>
</dbReference>
<reference evidence="14" key="1">
    <citation type="journal article" date="2019" name="Toxins">
        <title>Detection of Abrin-Like and Prepropulchellin-Like Toxin Genes and Transcripts Using Whole Genome Sequencing and Full-Length Transcript Sequencing of Abrus precatorius.</title>
        <authorList>
            <person name="Hovde B.T."/>
            <person name="Daligault H.E."/>
            <person name="Hanschen E.R."/>
            <person name="Kunde Y.A."/>
            <person name="Johnson M.B."/>
            <person name="Starkenburg S.R."/>
            <person name="Johnson S.L."/>
        </authorList>
    </citation>
    <scope>NUCLEOTIDE SEQUENCE [LARGE SCALE GENOMIC DNA]</scope>
</reference>
<dbReference type="SMART" id="SM00438">
    <property type="entry name" value="ZnF_NFX"/>
    <property type="match status" value="9"/>
</dbReference>
<dbReference type="CDD" id="cd16492">
    <property type="entry name" value="RING-CH-C4HC3_NFX1-like"/>
    <property type="match status" value="1"/>
</dbReference>
<dbReference type="PANTHER" id="PTHR12360:SF12">
    <property type="entry name" value="TRANSCRIPTIONAL REPRESSOR NF-X1"/>
    <property type="match status" value="1"/>
</dbReference>
<dbReference type="PANTHER" id="PTHR12360">
    <property type="entry name" value="NUCLEAR TRANSCRIPTION FACTOR, X-BOX BINDING 1 NFX1"/>
    <property type="match status" value="1"/>
</dbReference>
<evidence type="ECO:0000256" key="4">
    <source>
        <dbReference type="ARBA" id="ARBA00022737"/>
    </source>
</evidence>
<dbReference type="RefSeq" id="XP_027358186.1">
    <property type="nucleotide sequence ID" value="XM_027502385.1"/>
</dbReference>